<keyword evidence="1" id="KW-0472">Membrane</keyword>
<sequence>MRTNRNYLQILYLGIGIASLLFFAWTGRYLRTTYPDKQAMDMGLRIMLRSRHIFILLVSLMEVGIGLYIEQAKKPIAIFLQWVATTTLLAAHGLFVYAFFYEVDPIYVPQTPILHKAAYLIVASVIMHILVRLEPKS</sequence>
<organism evidence="2 3">
    <name type="scientific">Spirosoma profusum</name>
    <dbReference type="NCBI Taxonomy" id="2771354"/>
    <lineage>
        <taxon>Bacteria</taxon>
        <taxon>Pseudomonadati</taxon>
        <taxon>Bacteroidota</taxon>
        <taxon>Cytophagia</taxon>
        <taxon>Cytophagales</taxon>
        <taxon>Cytophagaceae</taxon>
        <taxon>Spirosoma</taxon>
    </lineage>
</organism>
<keyword evidence="3" id="KW-1185">Reference proteome</keyword>
<evidence type="ECO:0000313" key="3">
    <source>
        <dbReference type="Proteomes" id="UP000598820"/>
    </source>
</evidence>
<evidence type="ECO:0000256" key="1">
    <source>
        <dbReference type="SAM" id="Phobius"/>
    </source>
</evidence>
<feature type="transmembrane region" description="Helical" evidence="1">
    <location>
        <begin position="50"/>
        <end position="69"/>
    </location>
</feature>
<gene>
    <name evidence="2" type="ORF">IC229_30090</name>
</gene>
<keyword evidence="1" id="KW-1133">Transmembrane helix</keyword>
<evidence type="ECO:0000313" key="2">
    <source>
        <dbReference type="EMBL" id="MBD2704921.1"/>
    </source>
</evidence>
<dbReference type="EMBL" id="JACWZY010000039">
    <property type="protein sequence ID" value="MBD2704921.1"/>
    <property type="molecule type" value="Genomic_DNA"/>
</dbReference>
<reference evidence="2" key="1">
    <citation type="submission" date="2020-09" db="EMBL/GenBank/DDBJ databases">
        <authorList>
            <person name="Kim M.K."/>
        </authorList>
    </citation>
    <scope>NUCLEOTIDE SEQUENCE</scope>
    <source>
        <strain evidence="2">BT702</strain>
    </source>
</reference>
<dbReference type="AlphaFoldDB" id="A0A927AV19"/>
<dbReference type="Proteomes" id="UP000598820">
    <property type="component" value="Unassembled WGS sequence"/>
</dbReference>
<comment type="caution">
    <text evidence="2">The sequence shown here is derived from an EMBL/GenBank/DDBJ whole genome shotgun (WGS) entry which is preliminary data.</text>
</comment>
<keyword evidence="1" id="KW-0812">Transmembrane</keyword>
<feature type="transmembrane region" description="Helical" evidence="1">
    <location>
        <begin position="7"/>
        <end position="30"/>
    </location>
</feature>
<proteinExistence type="predicted"/>
<protein>
    <submittedName>
        <fullName evidence="2">Uncharacterized protein</fullName>
    </submittedName>
</protein>
<dbReference type="RefSeq" id="WP_190891869.1">
    <property type="nucleotide sequence ID" value="NZ_JACWZY010000039.1"/>
</dbReference>
<name>A0A927AV19_9BACT</name>
<accession>A0A927AV19</accession>
<feature type="transmembrane region" description="Helical" evidence="1">
    <location>
        <begin position="76"/>
        <end position="101"/>
    </location>
</feature>
<feature type="transmembrane region" description="Helical" evidence="1">
    <location>
        <begin position="113"/>
        <end position="131"/>
    </location>
</feature>